<organism evidence="1 2">
    <name type="scientific">Adlercreutzia muris</name>
    <dbReference type="NCBI Taxonomy" id="1796610"/>
    <lineage>
        <taxon>Bacteria</taxon>
        <taxon>Bacillati</taxon>
        <taxon>Actinomycetota</taxon>
        <taxon>Coriobacteriia</taxon>
        <taxon>Eggerthellales</taxon>
        <taxon>Eggerthellaceae</taxon>
        <taxon>Adlercreutzia</taxon>
    </lineage>
</organism>
<evidence type="ECO:0000313" key="1">
    <source>
        <dbReference type="EMBL" id="KAB1648622.1"/>
    </source>
</evidence>
<sequence>MIFVRGHKSGMDAAALAVASQHIAQQSCAREAAAIFGVRAMTRGAGAVALTCRDAVACALMSAHKAAQCCTDAVERALASAHKAAQCIAEAARAIASQHEAQQSLREVSPQFEFRYL</sequence>
<protein>
    <submittedName>
        <fullName evidence="1">Uncharacterized protein</fullName>
    </submittedName>
</protein>
<dbReference type="RefSeq" id="WP_151430345.1">
    <property type="nucleotide sequence ID" value="NZ_JANJZI010000002.1"/>
</dbReference>
<accession>A0A7C8G097</accession>
<gene>
    <name evidence="1" type="ORF">F8D48_05555</name>
</gene>
<dbReference type="AlphaFoldDB" id="A0A7C8G097"/>
<evidence type="ECO:0000313" key="2">
    <source>
        <dbReference type="Proteomes" id="UP000479639"/>
    </source>
</evidence>
<proteinExistence type="predicted"/>
<keyword evidence="2" id="KW-1185">Reference proteome</keyword>
<dbReference type="Proteomes" id="UP000479639">
    <property type="component" value="Unassembled WGS sequence"/>
</dbReference>
<name>A0A7C8G097_9ACTN</name>
<reference evidence="1 2" key="1">
    <citation type="submission" date="2019-09" db="EMBL/GenBank/DDBJ databases">
        <title>Whole genome shotgun sequencing (WGS) of Ellagibacter isourolithinifaciens DSM 104140(T) and Adlercreutzia muris DSM 29508(T).</title>
        <authorList>
            <person name="Stoll D.A."/>
            <person name="Danylec N."/>
            <person name="Huch M."/>
        </authorList>
    </citation>
    <scope>NUCLEOTIDE SEQUENCE [LARGE SCALE GENOMIC DNA]</scope>
    <source>
        <strain evidence="1 2">DSM 29508</strain>
    </source>
</reference>
<comment type="caution">
    <text evidence="1">The sequence shown here is derived from an EMBL/GenBank/DDBJ whole genome shotgun (WGS) entry which is preliminary data.</text>
</comment>
<dbReference type="EMBL" id="WAJS01000014">
    <property type="protein sequence ID" value="KAB1648622.1"/>
    <property type="molecule type" value="Genomic_DNA"/>
</dbReference>